<dbReference type="Gene3D" id="3.40.109.10">
    <property type="entry name" value="NADH Oxidase"/>
    <property type="match status" value="1"/>
</dbReference>
<reference evidence="2" key="1">
    <citation type="journal article" date="2015" name="PeerJ">
        <title>First genomic representation of candidate bacterial phylum KSB3 points to enhanced environmental sensing as a trigger of wastewater bulking.</title>
        <authorList>
            <person name="Sekiguchi Y."/>
            <person name="Ohashi A."/>
            <person name="Parks D.H."/>
            <person name="Yamauchi T."/>
            <person name="Tyson G.W."/>
            <person name="Hugenholtz P."/>
        </authorList>
    </citation>
    <scope>NUCLEOTIDE SEQUENCE [LARGE SCALE GENOMIC DNA]</scope>
</reference>
<protein>
    <submittedName>
        <fullName evidence="2">Nitroreductase</fullName>
    </submittedName>
</protein>
<dbReference type="AlphaFoldDB" id="A0A081BMX8"/>
<dbReference type="STRING" id="1499966.U14_02989"/>
<dbReference type="InterPro" id="IPR029479">
    <property type="entry name" value="Nitroreductase"/>
</dbReference>
<dbReference type="Pfam" id="PF00881">
    <property type="entry name" value="Nitroreductase"/>
    <property type="match status" value="1"/>
</dbReference>
<sequence>MLAEIFNRRSIRKYKATAIPSAIIEELLSAAIMAPSGDIRNPGILL</sequence>
<accession>A0A081BMX8</accession>
<keyword evidence="3" id="KW-1185">Reference proteome</keyword>
<evidence type="ECO:0000313" key="3">
    <source>
        <dbReference type="Proteomes" id="UP000030700"/>
    </source>
</evidence>
<feature type="domain" description="Nitroreductase" evidence="1">
    <location>
        <begin position="6"/>
        <end position="37"/>
    </location>
</feature>
<dbReference type="Proteomes" id="UP000030700">
    <property type="component" value="Unassembled WGS sequence"/>
</dbReference>
<name>A0A081BMX8_9BACT</name>
<dbReference type="SUPFAM" id="SSF55469">
    <property type="entry name" value="FMN-dependent nitroreductase-like"/>
    <property type="match status" value="1"/>
</dbReference>
<organism evidence="2">
    <name type="scientific">Candidatus Moduliflexus flocculans</name>
    <dbReference type="NCBI Taxonomy" id="1499966"/>
    <lineage>
        <taxon>Bacteria</taxon>
        <taxon>Candidatus Moduliflexota</taxon>
        <taxon>Candidatus Moduliflexia</taxon>
        <taxon>Candidatus Moduliflexales</taxon>
        <taxon>Candidatus Moduliflexaceae</taxon>
    </lineage>
</organism>
<evidence type="ECO:0000259" key="1">
    <source>
        <dbReference type="Pfam" id="PF00881"/>
    </source>
</evidence>
<dbReference type="EMBL" id="DF820457">
    <property type="protein sequence ID" value="GAK51744.1"/>
    <property type="molecule type" value="Genomic_DNA"/>
</dbReference>
<gene>
    <name evidence="2" type="ORF">U14_02989</name>
</gene>
<dbReference type="GO" id="GO:0016491">
    <property type="term" value="F:oxidoreductase activity"/>
    <property type="evidence" value="ECO:0007669"/>
    <property type="project" value="InterPro"/>
</dbReference>
<dbReference type="InterPro" id="IPR000415">
    <property type="entry name" value="Nitroreductase-like"/>
</dbReference>
<evidence type="ECO:0000313" key="2">
    <source>
        <dbReference type="EMBL" id="GAK51744.1"/>
    </source>
</evidence>
<dbReference type="HOGENOM" id="CLU_3180539_0_0_0"/>
<proteinExistence type="predicted"/>